<evidence type="ECO:0000256" key="1">
    <source>
        <dbReference type="ARBA" id="ARBA00004651"/>
    </source>
</evidence>
<comment type="similarity">
    <text evidence="2">Belongs to the auxin efflux carrier (TC 2.A.69) family.</text>
</comment>
<dbReference type="PANTHER" id="PTHR36838:SF4">
    <property type="entry name" value="AUXIN EFFLUX CARRIER FAMILY PROTEIN"/>
    <property type="match status" value="1"/>
</dbReference>
<feature type="transmembrane region" description="Helical" evidence="8">
    <location>
        <begin position="130"/>
        <end position="152"/>
    </location>
</feature>
<feature type="transmembrane region" description="Helical" evidence="8">
    <location>
        <begin position="291"/>
        <end position="314"/>
    </location>
</feature>
<keyword evidence="3" id="KW-0813">Transport</keyword>
<evidence type="ECO:0000256" key="3">
    <source>
        <dbReference type="ARBA" id="ARBA00022448"/>
    </source>
</evidence>
<evidence type="ECO:0000256" key="4">
    <source>
        <dbReference type="ARBA" id="ARBA00022475"/>
    </source>
</evidence>
<reference evidence="9 10" key="1">
    <citation type="submission" date="2024-04" db="EMBL/GenBank/DDBJ databases">
        <title>Genome sequencing and metabolic network reconstruction of aminoacids and betaine degradation by Anoxynatronum sibiricum.</title>
        <authorList>
            <person name="Detkova E.N."/>
            <person name="Boltjanskaja Y.V."/>
            <person name="Mardanov A.V."/>
            <person name="Kevbrin V."/>
        </authorList>
    </citation>
    <scope>NUCLEOTIDE SEQUENCE [LARGE SCALE GENOMIC DNA]</scope>
    <source>
        <strain evidence="9 10">Z-7981</strain>
    </source>
</reference>
<sequence length="320" mass="34235">MLDNLIFSINTALPIFLVMLMGWGLKRKKILNDTFIQTANTLVFYVALPIKLFQDVAGTTFTEAFDTGLVLFLVLATIISIPCIWLIGRFFIREPQKLGAFVHGGFRGNFLYIGFSLLENITGSIGPKAPIAIAFIIPLYNALAVMILALANAGAGQDKGNRRHQVRHLVASILRNPLIIAIGAGFVASALSLPLPLVATRTMNYFNALTSPLALIAIGASFQMGAALKNLQPALVASGVKLVLLPLVTVSLAVMLGYTGSDVILVYILFGVPTATTSYIMTAAMGGDKELASSIIMMTTALSVLTMTAFVFAFRSFGII</sequence>
<feature type="transmembrane region" description="Helical" evidence="8">
    <location>
        <begin position="68"/>
        <end position="88"/>
    </location>
</feature>
<accession>A0ABU9VS88</accession>
<dbReference type="Proteomes" id="UP001407405">
    <property type="component" value="Unassembled WGS sequence"/>
</dbReference>
<evidence type="ECO:0000256" key="7">
    <source>
        <dbReference type="ARBA" id="ARBA00023136"/>
    </source>
</evidence>
<keyword evidence="6 8" id="KW-1133">Transmembrane helix</keyword>
<protein>
    <submittedName>
        <fullName evidence="9">AEC family transporter</fullName>
    </submittedName>
</protein>
<evidence type="ECO:0000313" key="9">
    <source>
        <dbReference type="EMBL" id="MEN1759929.1"/>
    </source>
</evidence>
<feature type="transmembrane region" description="Helical" evidence="8">
    <location>
        <begin position="173"/>
        <end position="193"/>
    </location>
</feature>
<keyword evidence="4" id="KW-1003">Cell membrane</keyword>
<feature type="transmembrane region" description="Helical" evidence="8">
    <location>
        <begin position="30"/>
        <end position="48"/>
    </location>
</feature>
<name>A0ABU9VS88_9CLOT</name>
<comment type="subcellular location">
    <subcellularLocation>
        <location evidence="1">Cell membrane</location>
        <topology evidence="1">Multi-pass membrane protein</topology>
    </subcellularLocation>
</comment>
<dbReference type="InterPro" id="IPR038770">
    <property type="entry name" value="Na+/solute_symporter_sf"/>
</dbReference>
<comment type="caution">
    <text evidence="9">The sequence shown here is derived from an EMBL/GenBank/DDBJ whole genome shotgun (WGS) entry which is preliminary data.</text>
</comment>
<keyword evidence="7 8" id="KW-0472">Membrane</keyword>
<feature type="transmembrane region" description="Helical" evidence="8">
    <location>
        <begin position="100"/>
        <end position="118"/>
    </location>
</feature>
<proteinExistence type="inferred from homology"/>
<dbReference type="PANTHER" id="PTHR36838">
    <property type="entry name" value="AUXIN EFFLUX CARRIER FAMILY PROTEIN"/>
    <property type="match status" value="1"/>
</dbReference>
<feature type="transmembrane region" description="Helical" evidence="8">
    <location>
        <begin position="6"/>
        <end position="23"/>
    </location>
</feature>
<dbReference type="EMBL" id="JBCITM010000004">
    <property type="protein sequence ID" value="MEN1759929.1"/>
    <property type="molecule type" value="Genomic_DNA"/>
</dbReference>
<evidence type="ECO:0000256" key="6">
    <source>
        <dbReference type="ARBA" id="ARBA00022989"/>
    </source>
</evidence>
<dbReference type="Gene3D" id="1.20.1530.20">
    <property type="match status" value="1"/>
</dbReference>
<dbReference type="InterPro" id="IPR004776">
    <property type="entry name" value="Mem_transp_PIN-like"/>
</dbReference>
<keyword evidence="5 8" id="KW-0812">Transmembrane</keyword>
<gene>
    <name evidence="9" type="ORF">AAIG11_05575</name>
</gene>
<feature type="transmembrane region" description="Helical" evidence="8">
    <location>
        <begin position="264"/>
        <end position="284"/>
    </location>
</feature>
<evidence type="ECO:0000256" key="2">
    <source>
        <dbReference type="ARBA" id="ARBA00010145"/>
    </source>
</evidence>
<evidence type="ECO:0000313" key="10">
    <source>
        <dbReference type="Proteomes" id="UP001407405"/>
    </source>
</evidence>
<organism evidence="9 10">
    <name type="scientific">Anoxynatronum sibiricum</name>
    <dbReference type="NCBI Taxonomy" id="210623"/>
    <lineage>
        <taxon>Bacteria</taxon>
        <taxon>Bacillati</taxon>
        <taxon>Bacillota</taxon>
        <taxon>Clostridia</taxon>
        <taxon>Eubacteriales</taxon>
        <taxon>Clostridiaceae</taxon>
        <taxon>Anoxynatronum</taxon>
    </lineage>
</organism>
<keyword evidence="10" id="KW-1185">Reference proteome</keyword>
<evidence type="ECO:0000256" key="5">
    <source>
        <dbReference type="ARBA" id="ARBA00022692"/>
    </source>
</evidence>
<evidence type="ECO:0000256" key="8">
    <source>
        <dbReference type="SAM" id="Phobius"/>
    </source>
</evidence>
<dbReference type="RefSeq" id="WP_343185253.1">
    <property type="nucleotide sequence ID" value="NZ_JBCITM010000004.1"/>
</dbReference>
<dbReference type="Pfam" id="PF03547">
    <property type="entry name" value="Mem_trans"/>
    <property type="match status" value="1"/>
</dbReference>
<feature type="transmembrane region" description="Helical" evidence="8">
    <location>
        <begin position="234"/>
        <end position="258"/>
    </location>
</feature>